<feature type="non-terminal residue" evidence="2">
    <location>
        <position position="1"/>
    </location>
</feature>
<proteinExistence type="predicted"/>
<reference evidence="2" key="1">
    <citation type="journal article" date="2020" name="Fungal Divers.">
        <title>Resolving the Mortierellaceae phylogeny through synthesis of multi-gene phylogenetics and phylogenomics.</title>
        <authorList>
            <person name="Vandepol N."/>
            <person name="Liber J."/>
            <person name="Desiro A."/>
            <person name="Na H."/>
            <person name="Kennedy M."/>
            <person name="Barry K."/>
            <person name="Grigoriev I.V."/>
            <person name="Miller A.N."/>
            <person name="O'Donnell K."/>
            <person name="Stajich J.E."/>
            <person name="Bonito G."/>
        </authorList>
    </citation>
    <scope>NUCLEOTIDE SEQUENCE</scope>
    <source>
        <strain evidence="2">MES-2147</strain>
    </source>
</reference>
<evidence type="ECO:0000313" key="3">
    <source>
        <dbReference type="Proteomes" id="UP000749646"/>
    </source>
</evidence>
<protein>
    <submittedName>
        <fullName evidence="2">Uncharacterized protein</fullName>
    </submittedName>
</protein>
<keyword evidence="3" id="KW-1185">Reference proteome</keyword>
<evidence type="ECO:0000313" key="2">
    <source>
        <dbReference type="EMBL" id="KAF9996874.1"/>
    </source>
</evidence>
<feature type="region of interest" description="Disordered" evidence="1">
    <location>
        <begin position="61"/>
        <end position="90"/>
    </location>
</feature>
<dbReference type="OrthoDB" id="2447252at2759"/>
<comment type="caution">
    <text evidence="2">The sequence shown here is derived from an EMBL/GenBank/DDBJ whole genome shotgun (WGS) entry which is preliminary data.</text>
</comment>
<sequence>LRDADSNGFDEIVRVIEEGQDGVTDVIDELHAILNKLLLERLRQAKKEKYFWNRLDKTKEQSLPTSVPGRMPKISSRPSPKNPSALDDADHTDLSLLMEQGSEHTVVFAGTDSGLVTMEETVGVSKKRLLVHMNRYAPLLGKSTGA</sequence>
<feature type="non-terminal residue" evidence="2">
    <location>
        <position position="146"/>
    </location>
</feature>
<dbReference type="AlphaFoldDB" id="A0A9P6MFE4"/>
<dbReference type="EMBL" id="JAAAHW010001094">
    <property type="protein sequence ID" value="KAF9996874.1"/>
    <property type="molecule type" value="Genomic_DNA"/>
</dbReference>
<organism evidence="2 3">
    <name type="scientific">Modicella reniformis</name>
    <dbReference type="NCBI Taxonomy" id="1440133"/>
    <lineage>
        <taxon>Eukaryota</taxon>
        <taxon>Fungi</taxon>
        <taxon>Fungi incertae sedis</taxon>
        <taxon>Mucoromycota</taxon>
        <taxon>Mortierellomycotina</taxon>
        <taxon>Mortierellomycetes</taxon>
        <taxon>Mortierellales</taxon>
        <taxon>Mortierellaceae</taxon>
        <taxon>Modicella</taxon>
    </lineage>
</organism>
<accession>A0A9P6MFE4</accession>
<dbReference type="Proteomes" id="UP000749646">
    <property type="component" value="Unassembled WGS sequence"/>
</dbReference>
<gene>
    <name evidence="2" type="ORF">BGZ65_007551</name>
</gene>
<evidence type="ECO:0000256" key="1">
    <source>
        <dbReference type="SAM" id="MobiDB-lite"/>
    </source>
</evidence>
<name>A0A9P6MFE4_9FUNG</name>